<reference evidence="1 2" key="1">
    <citation type="submission" date="2017-09" db="EMBL/GenBank/DDBJ databases">
        <title>Bacterial strain isolated from the female urinary microbiota.</title>
        <authorList>
            <person name="Thomas-White K."/>
            <person name="Kumar N."/>
            <person name="Forster S."/>
            <person name="Putonti C."/>
            <person name="Lawley T."/>
            <person name="Wolfe A.J."/>
        </authorList>
    </citation>
    <scope>NUCLEOTIDE SEQUENCE [LARGE SCALE GENOMIC DNA]</scope>
    <source>
        <strain evidence="1 2">UMB0792</strain>
    </source>
</reference>
<keyword evidence="2" id="KW-1185">Reference proteome</keyword>
<name>A0A2N6T4Y2_9CORY</name>
<dbReference type="InterPro" id="IPR042070">
    <property type="entry name" value="PucR_C-HTH_sf"/>
</dbReference>
<gene>
    <name evidence="1" type="ORF">CJ203_06395</name>
</gene>
<organism evidence="1 2">
    <name type="scientific">Corynebacterium tuscaniense</name>
    <dbReference type="NCBI Taxonomy" id="302449"/>
    <lineage>
        <taxon>Bacteria</taxon>
        <taxon>Bacillati</taxon>
        <taxon>Actinomycetota</taxon>
        <taxon>Actinomycetes</taxon>
        <taxon>Mycobacteriales</taxon>
        <taxon>Corynebacteriaceae</taxon>
        <taxon>Corynebacterium</taxon>
    </lineage>
</organism>
<dbReference type="AlphaFoldDB" id="A0A2N6T4Y2"/>
<dbReference type="EMBL" id="PNHG01000007">
    <property type="protein sequence ID" value="PMC64367.1"/>
    <property type="molecule type" value="Genomic_DNA"/>
</dbReference>
<evidence type="ECO:0000313" key="2">
    <source>
        <dbReference type="Proteomes" id="UP000235836"/>
    </source>
</evidence>
<dbReference type="Gene3D" id="1.10.10.2840">
    <property type="entry name" value="PucR C-terminal helix-turn-helix domain"/>
    <property type="match status" value="1"/>
</dbReference>
<comment type="caution">
    <text evidence="1">The sequence shown here is derived from an EMBL/GenBank/DDBJ whole genome shotgun (WGS) entry which is preliminary data.</text>
</comment>
<accession>A0A2N6T4Y2</accession>
<sequence>MSTATLGDLLLEEPRLRPLTEGAASTVFEGICTSEDDIPAGWLVIHQQGSAPVNRGLLRSVNHAAGIVWLGSGPPAEFISAASRASFPVLKAEATLRRIDVYAAARNVQSQHPDAAMYRRLRAVERLNPALLAENPAVALVEQYAAMVGESVAVISTTGKVLAQVGALPSRTVARRLLAGRETETAFELGRWLLDATVLGESDTQRALTHDAWLVRGTRSGKPPHKEDPVAATLANLLHIYFETQRRFARNLFADATVFLEGFTGAEADQEKIAAFLAAHGFSSEARLRLVVAGGESPKQGAVFAERIAQVAAQARVPVIVGFIGNAPAVLTTANDYVSRMGAQLGTVAGGSAPFHAHDGASQALRQARIAAYAASLSGVPMRLIDDCGPTIKAASMLTEFELYNCVRELDDLLKDIAGAPELVQALVRSGFSTGKAAKMAEIHPNTVRNKLEKIRAFDLTDSDLYLWELWRATGARRA</sequence>
<evidence type="ECO:0000313" key="1">
    <source>
        <dbReference type="EMBL" id="PMC64367.1"/>
    </source>
</evidence>
<proteinExistence type="predicted"/>
<protein>
    <submittedName>
        <fullName evidence="1">PucR family transcriptional regulator</fullName>
    </submittedName>
</protein>
<dbReference type="Proteomes" id="UP000235836">
    <property type="component" value="Unassembled WGS sequence"/>
</dbReference>